<dbReference type="EMBL" id="WELI01000015">
    <property type="protein sequence ID" value="KAB7726410.1"/>
    <property type="molecule type" value="Genomic_DNA"/>
</dbReference>
<feature type="compositionally biased region" description="Basic and acidic residues" evidence="1">
    <location>
        <begin position="1"/>
        <end position="20"/>
    </location>
</feature>
<organism evidence="2 3">
    <name type="scientific">Rudanella paleaurantiibacter</name>
    <dbReference type="NCBI Taxonomy" id="2614655"/>
    <lineage>
        <taxon>Bacteria</taxon>
        <taxon>Pseudomonadati</taxon>
        <taxon>Bacteroidota</taxon>
        <taxon>Cytophagia</taxon>
        <taxon>Cytophagales</taxon>
        <taxon>Cytophagaceae</taxon>
        <taxon>Rudanella</taxon>
    </lineage>
</organism>
<keyword evidence="3" id="KW-1185">Reference proteome</keyword>
<dbReference type="InterPro" id="IPR013321">
    <property type="entry name" value="Arc_rbn_hlx_hlx"/>
</dbReference>
<evidence type="ECO:0000313" key="2">
    <source>
        <dbReference type="EMBL" id="KAB7726410.1"/>
    </source>
</evidence>
<proteinExistence type="predicted"/>
<dbReference type="Gene3D" id="1.10.1220.10">
    <property type="entry name" value="Met repressor-like"/>
    <property type="match status" value="1"/>
</dbReference>
<dbReference type="GO" id="GO:0006355">
    <property type="term" value="P:regulation of DNA-templated transcription"/>
    <property type="evidence" value="ECO:0007669"/>
    <property type="project" value="InterPro"/>
</dbReference>
<sequence>MAETLKERQARLADKLKNEPPKAPIQEVNPVTTSEPRATAKPSAAPVDDLVQLNTKVPKALHKAIRRISVEEDIEIRDIVREALETYVKGRA</sequence>
<comment type="caution">
    <text evidence="2">The sequence shown here is derived from an EMBL/GenBank/DDBJ whole genome shotgun (WGS) entry which is preliminary data.</text>
</comment>
<dbReference type="InterPro" id="IPR010985">
    <property type="entry name" value="Ribbon_hlx_hlx"/>
</dbReference>
<gene>
    <name evidence="2" type="ORF">F5984_24120</name>
</gene>
<evidence type="ECO:0008006" key="4">
    <source>
        <dbReference type="Google" id="ProtNLM"/>
    </source>
</evidence>
<feature type="region of interest" description="Disordered" evidence="1">
    <location>
        <begin position="1"/>
        <end position="45"/>
    </location>
</feature>
<name>A0A7J5TT47_9BACT</name>
<evidence type="ECO:0000256" key="1">
    <source>
        <dbReference type="SAM" id="MobiDB-lite"/>
    </source>
</evidence>
<dbReference type="RefSeq" id="WP_019990975.1">
    <property type="nucleotide sequence ID" value="NZ_WELI01000015.1"/>
</dbReference>
<reference evidence="2 3" key="1">
    <citation type="submission" date="2019-10" db="EMBL/GenBank/DDBJ databases">
        <title>Rudanella paleaurantiibacter sp. nov., isolated from sludge.</title>
        <authorList>
            <person name="Xu S.Q."/>
        </authorList>
    </citation>
    <scope>NUCLEOTIDE SEQUENCE [LARGE SCALE GENOMIC DNA]</scope>
    <source>
        <strain evidence="2 3">HX-22-17</strain>
    </source>
</reference>
<accession>A0A7J5TT47</accession>
<protein>
    <recommendedName>
        <fullName evidence="4">Ribbon-helix-helix protein, CopG family</fullName>
    </recommendedName>
</protein>
<dbReference type="Proteomes" id="UP000488299">
    <property type="component" value="Unassembled WGS sequence"/>
</dbReference>
<evidence type="ECO:0000313" key="3">
    <source>
        <dbReference type="Proteomes" id="UP000488299"/>
    </source>
</evidence>
<dbReference type="SUPFAM" id="SSF47598">
    <property type="entry name" value="Ribbon-helix-helix"/>
    <property type="match status" value="1"/>
</dbReference>
<dbReference type="AlphaFoldDB" id="A0A7J5TT47"/>